<dbReference type="EMBL" id="CP159218">
    <property type="protein sequence ID" value="XCG63861.1"/>
    <property type="molecule type" value="Genomic_DNA"/>
</dbReference>
<dbReference type="GO" id="GO:0016651">
    <property type="term" value="F:oxidoreductase activity, acting on NAD(P)H"/>
    <property type="evidence" value="ECO:0007669"/>
    <property type="project" value="TreeGrafter"/>
</dbReference>
<dbReference type="RefSeq" id="WP_353649476.1">
    <property type="nucleotide sequence ID" value="NZ_CP159218.1"/>
</dbReference>
<dbReference type="InterPro" id="IPR050446">
    <property type="entry name" value="FAD-oxidoreductase/Apoptosis"/>
</dbReference>
<evidence type="ECO:0000259" key="5">
    <source>
        <dbReference type="Pfam" id="PF07992"/>
    </source>
</evidence>
<dbReference type="Gene3D" id="3.50.50.60">
    <property type="entry name" value="FAD/NAD(P)-binding domain"/>
    <property type="match status" value="2"/>
</dbReference>
<dbReference type="Gene3D" id="3.30.390.30">
    <property type="match status" value="1"/>
</dbReference>
<sequence length="383" mass="39462">MPHILIVGGSIAAATAAGTLRADGWDGAITILGEEEHPPYSRVPLSKGVIAGLLPVAATELPPLPDDVEVRTGQRAVALHGELRAVELADGSRVPYDGLVISTGASARRLAGAGQQGELVVRTLEDAEAIAARVGDARTAIIVGAGFLGMEVASTLVRLGLDVTVVDRDPPLQRLLGTYLAGVLVAAAVESGLRVLIAPDGVALAGNPVSGVSTREHGELSADLVVSAVGDLPNVEWLRTSGLPVQGGVVIDSRCAVAPDIVAAGDVTVQELVPGVFRRSPHWTSAVNQGRVAARTLLHAESASPTASYFWTEQFGCDVKLVGELPFDGEPRVVDGDVTKRSALLHWPRDDDFGAAASLNYRLPIVKLKALAAGAAAPAGGHP</sequence>
<dbReference type="InterPro" id="IPR016156">
    <property type="entry name" value="FAD/NAD-linked_Rdtase_dimer_sf"/>
</dbReference>
<evidence type="ECO:0000256" key="4">
    <source>
        <dbReference type="ARBA" id="ARBA00023002"/>
    </source>
</evidence>
<name>A0AAU8DPE9_9ACTN</name>
<evidence type="ECO:0000256" key="3">
    <source>
        <dbReference type="ARBA" id="ARBA00022827"/>
    </source>
</evidence>
<reference evidence="6" key="1">
    <citation type="submission" date="2024-05" db="EMBL/GenBank/DDBJ databases">
        <authorList>
            <person name="Cai S.Y."/>
            <person name="Jin L.M."/>
            <person name="Li H.R."/>
        </authorList>
    </citation>
    <scope>NUCLEOTIDE SEQUENCE</scope>
    <source>
        <strain evidence="6">A5-74</strain>
    </source>
</reference>
<evidence type="ECO:0000313" key="6">
    <source>
        <dbReference type="EMBL" id="XCG63861.1"/>
    </source>
</evidence>
<dbReference type="PANTHER" id="PTHR43557">
    <property type="entry name" value="APOPTOSIS-INDUCING FACTOR 1"/>
    <property type="match status" value="1"/>
</dbReference>
<proteinExistence type="predicted"/>
<organism evidence="6">
    <name type="scientific">Nakamurella sp. A5-74</name>
    <dbReference type="NCBI Taxonomy" id="3158264"/>
    <lineage>
        <taxon>Bacteria</taxon>
        <taxon>Bacillati</taxon>
        <taxon>Actinomycetota</taxon>
        <taxon>Actinomycetes</taxon>
        <taxon>Nakamurellales</taxon>
        <taxon>Nakamurellaceae</taxon>
        <taxon>Nakamurella</taxon>
    </lineage>
</organism>
<dbReference type="Pfam" id="PF07992">
    <property type="entry name" value="Pyr_redox_2"/>
    <property type="match status" value="1"/>
</dbReference>
<protein>
    <submittedName>
        <fullName evidence="6">FAD-dependent oxidoreductase</fullName>
    </submittedName>
</protein>
<evidence type="ECO:0000256" key="2">
    <source>
        <dbReference type="ARBA" id="ARBA00022630"/>
    </source>
</evidence>
<dbReference type="AlphaFoldDB" id="A0AAU8DPE9"/>
<accession>A0AAU8DPE9</accession>
<feature type="domain" description="FAD/NAD(P)-binding" evidence="5">
    <location>
        <begin position="3"/>
        <end position="290"/>
    </location>
</feature>
<evidence type="ECO:0000256" key="1">
    <source>
        <dbReference type="ARBA" id="ARBA00001974"/>
    </source>
</evidence>
<keyword evidence="4" id="KW-0560">Oxidoreductase</keyword>
<keyword evidence="2" id="KW-0285">Flavoprotein</keyword>
<comment type="cofactor">
    <cofactor evidence="1">
        <name>FAD</name>
        <dbReference type="ChEBI" id="CHEBI:57692"/>
    </cofactor>
</comment>
<dbReference type="InterPro" id="IPR036188">
    <property type="entry name" value="FAD/NAD-bd_sf"/>
</dbReference>
<dbReference type="PRINTS" id="PR00368">
    <property type="entry name" value="FADPNR"/>
</dbReference>
<dbReference type="GO" id="GO:0005737">
    <property type="term" value="C:cytoplasm"/>
    <property type="evidence" value="ECO:0007669"/>
    <property type="project" value="TreeGrafter"/>
</dbReference>
<dbReference type="PANTHER" id="PTHR43557:SF2">
    <property type="entry name" value="RIESKE DOMAIN-CONTAINING PROTEIN-RELATED"/>
    <property type="match status" value="1"/>
</dbReference>
<gene>
    <name evidence="6" type="ORF">ABLG96_00465</name>
</gene>
<dbReference type="InterPro" id="IPR023753">
    <property type="entry name" value="FAD/NAD-binding_dom"/>
</dbReference>
<dbReference type="SUPFAM" id="SSF51905">
    <property type="entry name" value="FAD/NAD(P)-binding domain"/>
    <property type="match status" value="2"/>
</dbReference>
<keyword evidence="3" id="KW-0274">FAD</keyword>